<feature type="region of interest" description="Disordered" evidence="1">
    <location>
        <begin position="599"/>
        <end position="628"/>
    </location>
</feature>
<dbReference type="Pfam" id="PF23899">
    <property type="entry name" value="SU10_portal"/>
    <property type="match status" value="2"/>
</dbReference>
<feature type="region of interest" description="Disordered" evidence="1">
    <location>
        <begin position="269"/>
        <end position="295"/>
    </location>
</feature>
<comment type="caution">
    <text evidence="2">The sequence shown here is derived from an EMBL/GenBank/DDBJ whole genome shotgun (WGS) entry which is preliminary data.</text>
</comment>
<feature type="compositionally biased region" description="Basic and acidic residues" evidence="1">
    <location>
        <begin position="700"/>
        <end position="712"/>
    </location>
</feature>
<evidence type="ECO:0000313" key="2">
    <source>
        <dbReference type="EMBL" id="MBB3876099.1"/>
    </source>
</evidence>
<feature type="compositionally biased region" description="Low complexity" evidence="1">
    <location>
        <begin position="613"/>
        <end position="624"/>
    </location>
</feature>
<evidence type="ECO:0000256" key="1">
    <source>
        <dbReference type="SAM" id="MobiDB-lite"/>
    </source>
</evidence>
<organism evidence="2 3">
    <name type="scientific">Sphingomonas aquatilis</name>
    <dbReference type="NCBI Taxonomy" id="93063"/>
    <lineage>
        <taxon>Bacteria</taxon>
        <taxon>Pseudomonadati</taxon>
        <taxon>Pseudomonadota</taxon>
        <taxon>Alphaproteobacteria</taxon>
        <taxon>Sphingomonadales</taxon>
        <taxon>Sphingomonadaceae</taxon>
        <taxon>Sphingomonas</taxon>
    </lineage>
</organism>
<dbReference type="RefSeq" id="WP_147035241.1">
    <property type="nucleotide sequence ID" value="NZ_JACIDB010000004.1"/>
</dbReference>
<proteinExistence type="predicted"/>
<sequence>MAIEVPEEFLQFLRSEQQRGYDTALEDARATSLAFYQGKPYGDEVEGRSQAVTRDVAEVVDTSLVGILNTILASGKAVEFESEPEPQIGDDGEPVTKPGPPDENGEPTQGAPVMVDYGEEATAAVRYHFLRKQKGYRILHDALKAGKLEKTGIVKTFAEPQPSLHEQRRVTAEEIEERPEGYFVSGMEVVEMTGVEPGWEATMQSPLWDVTLAIPQPPLFRDRAVPNEYFRVSPDADDLDEAAYVGERMRKSYSDLVKLGYDPDVLDALPSNGGGGEQVEKARDADRSNDTNSVGRRTGANRMFWLEEEYPLYDLNGDGIAERLFVHRVGNVILNVMEVDEQPYSIWSPFPASHRLVGDSTADKTMDIQRIRSVLLRSGLDSQYLATAPRVAVAEEAMTVDTIDDLLTVRPGGLIRYKGNLPPQPFTQTDTSAIAFQGMEMMSAERESRTGVTRQSQGLNPDTMNKTATGMGMLMAQSQQIELYITRNFAEGIVASIFAKRYRLMRKFGQPFRMKIEGKYRTIDPRKWPEEIDMNINVGIGTGNKDQKIALRQQLFQIQQGIVMAGGRIVSEEQVYQNVRGFVQDSGLGSPSDYVLNPADLGPAPEKQDPEVAKAQADAATQQAKDQHAHELAMGRLTIQQQENEAKNALASQQQEFDLAAAREKEALRSELERDRATFEAGLAQEKQAFDMRLAVERFQFDQEMQRKKADSAEDSAEGESPDLPTLRPGGDLDK</sequence>
<keyword evidence="3" id="KW-1185">Reference proteome</keyword>
<dbReference type="InterPro" id="IPR056909">
    <property type="entry name" value="SU10_portal"/>
</dbReference>
<feature type="compositionally biased region" description="Basic and acidic residues" evidence="1">
    <location>
        <begin position="278"/>
        <end position="289"/>
    </location>
</feature>
<gene>
    <name evidence="2" type="ORF">GGR47_002345</name>
</gene>
<feature type="region of interest" description="Disordered" evidence="1">
    <location>
        <begin position="700"/>
        <end position="735"/>
    </location>
</feature>
<evidence type="ECO:0000313" key="3">
    <source>
        <dbReference type="Proteomes" id="UP000528945"/>
    </source>
</evidence>
<protein>
    <recommendedName>
        <fullName evidence="4">Portal protein</fullName>
    </recommendedName>
</protein>
<feature type="compositionally biased region" description="Acidic residues" evidence="1">
    <location>
        <begin position="80"/>
        <end position="93"/>
    </location>
</feature>
<evidence type="ECO:0008006" key="4">
    <source>
        <dbReference type="Google" id="ProtNLM"/>
    </source>
</evidence>
<dbReference type="AlphaFoldDB" id="A0AAW3TU04"/>
<accession>A0AAW3TU04</accession>
<feature type="region of interest" description="Disordered" evidence="1">
    <location>
        <begin position="78"/>
        <end position="112"/>
    </location>
</feature>
<name>A0AAW3TU04_9SPHN</name>
<reference evidence="2 3" key="1">
    <citation type="submission" date="2020-08" db="EMBL/GenBank/DDBJ databases">
        <title>Genomic Encyclopedia of Type Strains, Phase IV (KMG-IV): sequencing the most valuable type-strain genomes for metagenomic binning, comparative biology and taxonomic classification.</title>
        <authorList>
            <person name="Goeker M."/>
        </authorList>
    </citation>
    <scope>NUCLEOTIDE SEQUENCE [LARGE SCALE GENOMIC DNA]</scope>
    <source>
        <strain evidence="2 3">DSM 15581</strain>
    </source>
</reference>
<dbReference type="Proteomes" id="UP000528945">
    <property type="component" value="Unassembled WGS sequence"/>
</dbReference>
<dbReference type="EMBL" id="JACIDB010000004">
    <property type="protein sequence ID" value="MBB3876099.1"/>
    <property type="molecule type" value="Genomic_DNA"/>
</dbReference>